<keyword evidence="3 6" id="KW-0687">Ribonucleoprotein</keyword>
<evidence type="ECO:0000256" key="2">
    <source>
        <dbReference type="ARBA" id="ARBA00022980"/>
    </source>
</evidence>
<evidence type="ECO:0000256" key="5">
    <source>
        <dbReference type="ARBA" id="ARBA00076245"/>
    </source>
</evidence>
<dbReference type="Gene3D" id="1.10.1900.20">
    <property type="entry name" value="Ribosomal protein L20"/>
    <property type="match status" value="1"/>
</dbReference>
<evidence type="ECO:0000256" key="4">
    <source>
        <dbReference type="ARBA" id="ARBA00072767"/>
    </source>
</evidence>
<dbReference type="InterPro" id="IPR005813">
    <property type="entry name" value="Ribosomal_bL20"/>
</dbReference>
<dbReference type="OMA" id="LWINQIT"/>
<dbReference type="GO" id="GO:0019843">
    <property type="term" value="F:rRNA binding"/>
    <property type="evidence" value="ECO:0007669"/>
    <property type="project" value="InterPro"/>
</dbReference>
<name>A0A8W8K8H3_MAGGI</name>
<dbReference type="SUPFAM" id="SSF74731">
    <property type="entry name" value="Ribosomal protein L20"/>
    <property type="match status" value="1"/>
</dbReference>
<dbReference type="NCBIfam" id="TIGR01032">
    <property type="entry name" value="rplT_bact"/>
    <property type="match status" value="1"/>
</dbReference>
<dbReference type="PRINTS" id="PR00062">
    <property type="entry name" value="RIBOSOMALL20"/>
</dbReference>
<dbReference type="Proteomes" id="UP000005408">
    <property type="component" value="Unassembled WGS sequence"/>
</dbReference>
<evidence type="ECO:0000313" key="8">
    <source>
        <dbReference type="Proteomes" id="UP000005408"/>
    </source>
</evidence>
<dbReference type="GO" id="GO:0005840">
    <property type="term" value="C:ribosome"/>
    <property type="evidence" value="ECO:0007669"/>
    <property type="project" value="UniProtKB-KW"/>
</dbReference>
<dbReference type="Pfam" id="PF00453">
    <property type="entry name" value="Ribosomal_L20"/>
    <property type="match status" value="1"/>
</dbReference>
<reference evidence="7" key="1">
    <citation type="submission" date="2022-08" db="UniProtKB">
        <authorList>
            <consortium name="EnsemblMetazoa"/>
        </authorList>
    </citation>
    <scope>IDENTIFICATION</scope>
    <source>
        <strain evidence="7">05x7-T-G4-1.051#20</strain>
    </source>
</reference>
<dbReference type="GO" id="GO:1990904">
    <property type="term" value="C:ribonucleoprotein complex"/>
    <property type="evidence" value="ECO:0007669"/>
    <property type="project" value="UniProtKB-KW"/>
</dbReference>
<proteinExistence type="inferred from homology"/>
<evidence type="ECO:0000256" key="3">
    <source>
        <dbReference type="ARBA" id="ARBA00023274"/>
    </source>
</evidence>
<organism evidence="7 8">
    <name type="scientific">Magallana gigas</name>
    <name type="common">Pacific oyster</name>
    <name type="synonym">Crassostrea gigas</name>
    <dbReference type="NCBI Taxonomy" id="29159"/>
    <lineage>
        <taxon>Eukaryota</taxon>
        <taxon>Metazoa</taxon>
        <taxon>Spiralia</taxon>
        <taxon>Lophotrochozoa</taxon>
        <taxon>Mollusca</taxon>
        <taxon>Bivalvia</taxon>
        <taxon>Autobranchia</taxon>
        <taxon>Pteriomorphia</taxon>
        <taxon>Ostreida</taxon>
        <taxon>Ostreoidea</taxon>
        <taxon>Ostreidae</taxon>
        <taxon>Magallana</taxon>
    </lineage>
</organism>
<sequence length="179" mass="21454">MVFLSRQVYGRLHRLRKMHEGITHPDRTNKKNFIFRMTWHFYGRRRNCYTIAIRAAQKMLQRASKNRHQKKINMKALWVQRITAALQEHQFEYTPFMSVLSEADVQLNRKVLHDICIYEPRTFQSLVEFAKQRYNEMGLYDAVAPVPPGIMTRSMFEKGEKIKAKREIKRQKLGQKILK</sequence>
<accession>A0A8W8K8H3</accession>
<dbReference type="GO" id="GO:0006412">
    <property type="term" value="P:translation"/>
    <property type="evidence" value="ECO:0007669"/>
    <property type="project" value="InterPro"/>
</dbReference>
<dbReference type="OrthoDB" id="10251781at2759"/>
<dbReference type="GeneID" id="105345316"/>
<keyword evidence="2 6" id="KW-0689">Ribosomal protein</keyword>
<dbReference type="PANTHER" id="PTHR10986">
    <property type="entry name" value="39S RIBOSOMAL PROTEIN L20"/>
    <property type="match status" value="1"/>
</dbReference>
<protein>
    <recommendedName>
        <fullName evidence="4">Large ribosomal subunit protein bL20m</fullName>
    </recommendedName>
    <alternativeName>
        <fullName evidence="5">39S ribosomal protein L20, mitochondrial</fullName>
    </alternativeName>
</protein>
<dbReference type="AlphaFoldDB" id="A0A8W8K8H3"/>
<dbReference type="InterPro" id="IPR035566">
    <property type="entry name" value="Ribosomal_protein_bL20_C"/>
</dbReference>
<dbReference type="FunFam" id="1.10.1900.20:FF:000001">
    <property type="entry name" value="50S ribosomal protein L20"/>
    <property type="match status" value="1"/>
</dbReference>
<evidence type="ECO:0000256" key="6">
    <source>
        <dbReference type="RuleBase" id="RU000561"/>
    </source>
</evidence>
<keyword evidence="8" id="KW-1185">Reference proteome</keyword>
<evidence type="ECO:0000256" key="1">
    <source>
        <dbReference type="ARBA" id="ARBA00007698"/>
    </source>
</evidence>
<dbReference type="KEGG" id="crg:105345316"/>
<dbReference type="RefSeq" id="XP_011451731.2">
    <property type="nucleotide sequence ID" value="XM_011453429.4"/>
</dbReference>
<dbReference type="Gene3D" id="6.10.160.10">
    <property type="match status" value="1"/>
</dbReference>
<evidence type="ECO:0000313" key="7">
    <source>
        <dbReference type="EnsemblMetazoa" id="G22116.1:cds"/>
    </source>
</evidence>
<comment type="similarity">
    <text evidence="1 6">Belongs to the bacterial ribosomal protein bL20 family.</text>
</comment>
<dbReference type="EnsemblMetazoa" id="G22116.1">
    <property type="protein sequence ID" value="G22116.1:cds"/>
    <property type="gene ID" value="G22116"/>
</dbReference>
<dbReference type="GO" id="GO:0003735">
    <property type="term" value="F:structural constituent of ribosome"/>
    <property type="evidence" value="ECO:0007669"/>
    <property type="project" value="InterPro"/>
</dbReference>